<evidence type="ECO:0000256" key="1">
    <source>
        <dbReference type="ARBA" id="ARBA00001933"/>
    </source>
</evidence>
<dbReference type="FunFam" id="3.40.640.10:FF:000030">
    <property type="entry name" value="Low-specificity L-threonine aldolase"/>
    <property type="match status" value="1"/>
</dbReference>
<feature type="domain" description="Aromatic amino acid beta-eliminating lyase/threonine aldolase" evidence="6">
    <location>
        <begin position="5"/>
        <end position="288"/>
    </location>
</feature>
<dbReference type="GO" id="GO:0005829">
    <property type="term" value="C:cytosol"/>
    <property type="evidence" value="ECO:0007669"/>
    <property type="project" value="TreeGrafter"/>
</dbReference>
<evidence type="ECO:0000313" key="7">
    <source>
        <dbReference type="EMBL" id="KEK21307.1"/>
    </source>
</evidence>
<evidence type="ECO:0000313" key="8">
    <source>
        <dbReference type="Proteomes" id="UP000027822"/>
    </source>
</evidence>
<proteinExistence type="inferred from homology"/>
<keyword evidence="3" id="KW-0663">Pyridoxal phosphate</keyword>
<feature type="modified residue" description="N6-(pyridoxal phosphate)lysine" evidence="5">
    <location>
        <position position="202"/>
    </location>
</feature>
<dbReference type="FunFam" id="3.90.1150.10:FF:000041">
    <property type="entry name" value="Low-specificity L-threonine aldolase"/>
    <property type="match status" value="1"/>
</dbReference>
<protein>
    <submittedName>
        <fullName evidence="7">Threonine aldolase</fullName>
    </submittedName>
</protein>
<keyword evidence="4" id="KW-0456">Lyase</keyword>
<dbReference type="Pfam" id="PF01212">
    <property type="entry name" value="Beta_elim_lyase"/>
    <property type="match status" value="1"/>
</dbReference>
<dbReference type="NCBIfam" id="NF007825">
    <property type="entry name" value="PRK10534.1"/>
    <property type="match status" value="1"/>
</dbReference>
<dbReference type="SUPFAM" id="SSF53383">
    <property type="entry name" value="PLP-dependent transferases"/>
    <property type="match status" value="1"/>
</dbReference>
<evidence type="ECO:0000256" key="2">
    <source>
        <dbReference type="ARBA" id="ARBA00006966"/>
    </source>
</evidence>
<accession>A0A073K4B6</accession>
<evidence type="ECO:0000256" key="5">
    <source>
        <dbReference type="PIRSR" id="PIRSR017617-1"/>
    </source>
</evidence>
<dbReference type="PIRSF" id="PIRSF017617">
    <property type="entry name" value="Thr_aldolase"/>
    <property type="match status" value="1"/>
</dbReference>
<dbReference type="PANTHER" id="PTHR48097:SF9">
    <property type="entry name" value="L-THREONINE ALDOLASE"/>
    <property type="match status" value="1"/>
</dbReference>
<dbReference type="NCBIfam" id="NF041359">
    <property type="entry name" value="GntG_guanitoxin"/>
    <property type="match status" value="1"/>
</dbReference>
<evidence type="ECO:0000259" key="6">
    <source>
        <dbReference type="Pfam" id="PF01212"/>
    </source>
</evidence>
<dbReference type="PANTHER" id="PTHR48097">
    <property type="entry name" value="L-THREONINE ALDOLASE-RELATED"/>
    <property type="match status" value="1"/>
</dbReference>
<dbReference type="STRING" id="574376.BAMA_00620"/>
<comment type="caution">
    <text evidence="7">The sequence shown here is derived from an EMBL/GenBank/DDBJ whole genome shotgun (WGS) entry which is preliminary data.</text>
</comment>
<dbReference type="GO" id="GO:0006545">
    <property type="term" value="P:glycine biosynthetic process"/>
    <property type="evidence" value="ECO:0007669"/>
    <property type="project" value="TreeGrafter"/>
</dbReference>
<dbReference type="Gene3D" id="3.40.640.10">
    <property type="entry name" value="Type I PLP-dependent aspartate aminotransferase-like (Major domain)"/>
    <property type="match status" value="1"/>
</dbReference>
<dbReference type="InterPro" id="IPR023603">
    <property type="entry name" value="Low_specificity_L-TA-like"/>
</dbReference>
<dbReference type="GO" id="GO:0006567">
    <property type="term" value="P:L-threonine catabolic process"/>
    <property type="evidence" value="ECO:0007669"/>
    <property type="project" value="TreeGrafter"/>
</dbReference>
<dbReference type="CDD" id="cd06502">
    <property type="entry name" value="TA_like"/>
    <property type="match status" value="1"/>
</dbReference>
<gene>
    <name evidence="7" type="ORF">BAMA_00620</name>
</gene>
<sequence length="350" mass="38524">MINYLSDTVTLPTEEMLDSIQNANLGDDVYGEDKTVNQLEALAADMLGMEAACFMPSGTMANLASILAHCPRGSTVLVGDESDIYIYEAGGASVCGGIMYHPIKTQPDGRLLLSDLEAAFPIDETDPQFALPALICLENTHNRCGGKVLPLLYLREVKEFAMQKNIPIHMDGARIFNAAVNLGIDIKNITQYADSLQFCLSKGLSAPIGSMVAGKHKYIEQVRRIRKMLGGGMRQVGIIAAPAIVALQKMSLRLHEDHNRAKKLANGLANINGIELDSSEVQTNIVMFRVIDPNYDWAKFLHEAKEQGVILSEMGYGRIRAVIHRHITDEDIERTIQIIESLLKNTSLMK</sequence>
<comment type="cofactor">
    <cofactor evidence="1">
        <name>pyridoxal 5'-phosphate</name>
        <dbReference type="ChEBI" id="CHEBI:597326"/>
    </cofactor>
</comment>
<evidence type="ECO:0000256" key="4">
    <source>
        <dbReference type="ARBA" id="ARBA00023239"/>
    </source>
</evidence>
<evidence type="ECO:0000256" key="3">
    <source>
        <dbReference type="ARBA" id="ARBA00022898"/>
    </source>
</evidence>
<reference evidence="7 8" key="1">
    <citation type="submission" date="2014-06" db="EMBL/GenBank/DDBJ databases">
        <title>Draft genome sequence of Bacillus manliponensis JCM 15802 (MCCC 1A00708).</title>
        <authorList>
            <person name="Lai Q."/>
            <person name="Liu Y."/>
            <person name="Shao Z."/>
        </authorList>
    </citation>
    <scope>NUCLEOTIDE SEQUENCE [LARGE SCALE GENOMIC DNA]</scope>
    <source>
        <strain evidence="7 8">JCM 15802</strain>
    </source>
</reference>
<dbReference type="Gene3D" id="3.90.1150.10">
    <property type="entry name" value="Aspartate Aminotransferase, domain 1"/>
    <property type="match status" value="1"/>
</dbReference>
<organism evidence="7 8">
    <name type="scientific">Bacillus manliponensis</name>
    <dbReference type="NCBI Taxonomy" id="574376"/>
    <lineage>
        <taxon>Bacteria</taxon>
        <taxon>Bacillati</taxon>
        <taxon>Bacillota</taxon>
        <taxon>Bacilli</taxon>
        <taxon>Bacillales</taxon>
        <taxon>Bacillaceae</taxon>
        <taxon>Bacillus</taxon>
        <taxon>Bacillus cereus group</taxon>
    </lineage>
</organism>
<dbReference type="InterPro" id="IPR015421">
    <property type="entry name" value="PyrdxlP-dep_Trfase_major"/>
</dbReference>
<dbReference type="InterPro" id="IPR015424">
    <property type="entry name" value="PyrdxlP-dep_Trfase"/>
</dbReference>
<dbReference type="InterPro" id="IPR001597">
    <property type="entry name" value="ArAA_b-elim_lyase/Thr_aldolase"/>
</dbReference>
<dbReference type="GO" id="GO:0008732">
    <property type="term" value="F:L-allo-threonine aldolase activity"/>
    <property type="evidence" value="ECO:0007669"/>
    <property type="project" value="TreeGrafter"/>
</dbReference>
<dbReference type="AlphaFoldDB" id="A0A073K4B6"/>
<dbReference type="EMBL" id="JOTN01000001">
    <property type="protein sequence ID" value="KEK21307.1"/>
    <property type="molecule type" value="Genomic_DNA"/>
</dbReference>
<dbReference type="eggNOG" id="COG2008">
    <property type="taxonomic scope" value="Bacteria"/>
</dbReference>
<keyword evidence="8" id="KW-1185">Reference proteome</keyword>
<dbReference type="InterPro" id="IPR015422">
    <property type="entry name" value="PyrdxlP-dep_Trfase_small"/>
</dbReference>
<comment type="similarity">
    <text evidence="2">Belongs to the threonine aldolase family.</text>
</comment>
<dbReference type="Proteomes" id="UP000027822">
    <property type="component" value="Unassembled WGS sequence"/>
</dbReference>
<name>A0A073K4B6_9BACI</name>